<keyword evidence="1" id="KW-0472">Membrane</keyword>
<accession>A0A0V0XCN5</accession>
<organism evidence="2 3">
    <name type="scientific">Trichinella pseudospiralis</name>
    <name type="common">Parasitic roundworm</name>
    <dbReference type="NCBI Taxonomy" id="6337"/>
    <lineage>
        <taxon>Eukaryota</taxon>
        <taxon>Metazoa</taxon>
        <taxon>Ecdysozoa</taxon>
        <taxon>Nematoda</taxon>
        <taxon>Enoplea</taxon>
        <taxon>Dorylaimia</taxon>
        <taxon>Trichinellida</taxon>
        <taxon>Trichinellidae</taxon>
        <taxon>Trichinella</taxon>
    </lineage>
</organism>
<proteinExistence type="predicted"/>
<dbReference type="Proteomes" id="UP000054815">
    <property type="component" value="Unassembled WGS sequence"/>
</dbReference>
<evidence type="ECO:0000313" key="3">
    <source>
        <dbReference type="Proteomes" id="UP000054815"/>
    </source>
</evidence>
<keyword evidence="1" id="KW-0812">Transmembrane</keyword>
<name>A0A0V0XCN5_TRIPS</name>
<reference evidence="2 3" key="1">
    <citation type="submission" date="2015-01" db="EMBL/GenBank/DDBJ databases">
        <title>Evolution of Trichinella species and genotypes.</title>
        <authorList>
            <person name="Korhonen P.K."/>
            <person name="Edoardo P."/>
            <person name="Giuseppe L.R."/>
            <person name="Gasser R.B."/>
        </authorList>
    </citation>
    <scope>NUCLEOTIDE SEQUENCE [LARGE SCALE GENOMIC DNA]</scope>
    <source>
        <strain evidence="2">ISS141</strain>
    </source>
</reference>
<sequence length="50" mass="5726">MTELSQDLRQLLCQLTLSIIRVLILIFGQQLFQLSVVVVADDKWPGTRLL</sequence>
<gene>
    <name evidence="2" type="ORF">T4E_3233</name>
</gene>
<protein>
    <submittedName>
        <fullName evidence="2">Uncharacterized protein</fullName>
    </submittedName>
</protein>
<dbReference type="EMBL" id="JYDU01000661">
    <property type="protein sequence ID" value="KRX85808.1"/>
    <property type="molecule type" value="Genomic_DNA"/>
</dbReference>
<evidence type="ECO:0000256" key="1">
    <source>
        <dbReference type="SAM" id="Phobius"/>
    </source>
</evidence>
<keyword evidence="1" id="KW-1133">Transmembrane helix</keyword>
<evidence type="ECO:0000313" key="2">
    <source>
        <dbReference type="EMBL" id="KRX85808.1"/>
    </source>
</evidence>
<feature type="transmembrane region" description="Helical" evidence="1">
    <location>
        <begin position="12"/>
        <end position="32"/>
    </location>
</feature>
<dbReference type="AlphaFoldDB" id="A0A0V0XCN5"/>
<comment type="caution">
    <text evidence="2">The sequence shown here is derived from an EMBL/GenBank/DDBJ whole genome shotgun (WGS) entry which is preliminary data.</text>
</comment>